<feature type="transmembrane region" description="Helical" evidence="2">
    <location>
        <begin position="130"/>
        <end position="147"/>
    </location>
</feature>
<name>A0A518K349_9BACT</name>
<organism evidence="3 4">
    <name type="scientific">Botrimarina mediterranea</name>
    <dbReference type="NCBI Taxonomy" id="2528022"/>
    <lineage>
        <taxon>Bacteria</taxon>
        <taxon>Pseudomonadati</taxon>
        <taxon>Planctomycetota</taxon>
        <taxon>Planctomycetia</taxon>
        <taxon>Pirellulales</taxon>
        <taxon>Lacipirellulaceae</taxon>
        <taxon>Botrimarina</taxon>
    </lineage>
</organism>
<feature type="transmembrane region" description="Helical" evidence="2">
    <location>
        <begin position="214"/>
        <end position="234"/>
    </location>
</feature>
<evidence type="ECO:0000256" key="1">
    <source>
        <dbReference type="SAM" id="MobiDB-lite"/>
    </source>
</evidence>
<sequence>MTPSPAALPSSADDGGARRDYQVFRRLVIALLVVACAGPLALNVADPDLWGHVLYAEEWIADGKLPRTATHTYTAEGHPWVNHENLAELALAYGFRTLGVPGMLAAKVVLGMAILLLMSLAAQRQGVRPIAAWATFLLVSYNLHAFFPLRPQLLSFLCCAVMLFVIERAFDAWGYRRTDFTNTRRKSDNSPIEWRWLMGLPVLFVVWANSHGGFALGLVLLAAILGGRAIELVYRLGAAGVGRAMGLLGVGAACGAATLATPYGYGLHLWMKGSLGQPRPEITEWLAPQPGNPVFWPFVSLLALSIAAYAFTDRRRDAVKMVVLALVAWQAASHLRHIAFFALLCGFWLPPHLQSIAGRLRNRAVEGLPTAHLNSWMRVGIASALAGAIGLQALFLGQRIAAFPVYRSWYPVDALQWMSEQRAAGNLLVSFNWAQYALAALAPEMRVQFDGRFRTCYPQEVIDRHFDFLLGDGSPRFRSETSGPIDGARTLEIDRPDYVLVDRKYQNAVSVMANAGEAEDSEWTLVYQDAVAQVWGRRDVVDEVSSSQFVPPDRRFVSEHLSHTAVQWPALPRLKTPQPSTTGLTEVAGRGADAPAKPYNEG</sequence>
<keyword evidence="2" id="KW-1133">Transmembrane helix</keyword>
<dbReference type="RefSeq" id="WP_145106121.1">
    <property type="nucleotide sequence ID" value="NZ_CP036349.1"/>
</dbReference>
<keyword evidence="2" id="KW-0812">Transmembrane</keyword>
<feature type="transmembrane region" description="Helical" evidence="2">
    <location>
        <begin position="98"/>
        <end position="118"/>
    </location>
</feature>
<evidence type="ECO:0000313" key="4">
    <source>
        <dbReference type="Proteomes" id="UP000316426"/>
    </source>
</evidence>
<feature type="region of interest" description="Disordered" evidence="1">
    <location>
        <begin position="573"/>
        <end position="602"/>
    </location>
</feature>
<feature type="transmembrane region" description="Helical" evidence="2">
    <location>
        <begin position="376"/>
        <end position="397"/>
    </location>
</feature>
<feature type="transmembrane region" description="Helical" evidence="2">
    <location>
        <begin position="294"/>
        <end position="311"/>
    </location>
</feature>
<feature type="transmembrane region" description="Helical" evidence="2">
    <location>
        <begin position="246"/>
        <end position="265"/>
    </location>
</feature>
<feature type="transmembrane region" description="Helical" evidence="2">
    <location>
        <begin position="153"/>
        <end position="171"/>
    </location>
</feature>
<evidence type="ECO:0008006" key="5">
    <source>
        <dbReference type="Google" id="ProtNLM"/>
    </source>
</evidence>
<feature type="transmembrane region" description="Helical" evidence="2">
    <location>
        <begin position="323"/>
        <end position="349"/>
    </location>
</feature>
<feature type="transmembrane region" description="Helical" evidence="2">
    <location>
        <begin position="27"/>
        <end position="45"/>
    </location>
</feature>
<dbReference type="AlphaFoldDB" id="A0A518K349"/>
<proteinExistence type="predicted"/>
<dbReference type="KEGG" id="bmei:Spa11_03940"/>
<keyword evidence="4" id="KW-1185">Reference proteome</keyword>
<gene>
    <name evidence="3" type="ORF">Spa11_03940</name>
</gene>
<dbReference type="Proteomes" id="UP000316426">
    <property type="component" value="Chromosome"/>
</dbReference>
<evidence type="ECO:0000313" key="3">
    <source>
        <dbReference type="EMBL" id="QDV72222.1"/>
    </source>
</evidence>
<protein>
    <recommendedName>
        <fullName evidence="5">Glycosyltransferase RgtA/B/C/D-like domain-containing protein</fullName>
    </recommendedName>
</protein>
<dbReference type="EMBL" id="CP036349">
    <property type="protein sequence ID" value="QDV72222.1"/>
    <property type="molecule type" value="Genomic_DNA"/>
</dbReference>
<reference evidence="3 4" key="1">
    <citation type="submission" date="2019-02" db="EMBL/GenBank/DDBJ databases">
        <title>Deep-cultivation of Planctomycetes and their phenomic and genomic characterization uncovers novel biology.</title>
        <authorList>
            <person name="Wiegand S."/>
            <person name="Jogler M."/>
            <person name="Boedeker C."/>
            <person name="Pinto D."/>
            <person name="Vollmers J."/>
            <person name="Rivas-Marin E."/>
            <person name="Kohn T."/>
            <person name="Peeters S.H."/>
            <person name="Heuer A."/>
            <person name="Rast P."/>
            <person name="Oberbeckmann S."/>
            <person name="Bunk B."/>
            <person name="Jeske O."/>
            <person name="Meyerdierks A."/>
            <person name="Storesund J.E."/>
            <person name="Kallscheuer N."/>
            <person name="Luecker S."/>
            <person name="Lage O.M."/>
            <person name="Pohl T."/>
            <person name="Merkel B.J."/>
            <person name="Hornburger P."/>
            <person name="Mueller R.-W."/>
            <person name="Bruemmer F."/>
            <person name="Labrenz M."/>
            <person name="Spormann A.M."/>
            <person name="Op den Camp H."/>
            <person name="Overmann J."/>
            <person name="Amann R."/>
            <person name="Jetten M.S.M."/>
            <person name="Mascher T."/>
            <person name="Medema M.H."/>
            <person name="Devos D.P."/>
            <person name="Kaster A.-K."/>
            <person name="Ovreas L."/>
            <person name="Rohde M."/>
            <person name="Galperin M.Y."/>
            <person name="Jogler C."/>
        </authorList>
    </citation>
    <scope>NUCLEOTIDE SEQUENCE [LARGE SCALE GENOMIC DNA]</scope>
    <source>
        <strain evidence="3 4">Spa11</strain>
    </source>
</reference>
<keyword evidence="2" id="KW-0472">Membrane</keyword>
<feature type="transmembrane region" description="Helical" evidence="2">
    <location>
        <begin position="192"/>
        <end position="208"/>
    </location>
</feature>
<evidence type="ECO:0000256" key="2">
    <source>
        <dbReference type="SAM" id="Phobius"/>
    </source>
</evidence>
<accession>A0A518K349</accession>